<keyword evidence="7 12" id="KW-0472">Membrane</keyword>
<feature type="transmembrane region" description="Helical" evidence="12">
    <location>
        <begin position="40"/>
        <end position="62"/>
    </location>
</feature>
<organism evidence="15 16">
    <name type="scientific">Sparus aurata</name>
    <name type="common">Gilthead sea bream</name>
    <dbReference type="NCBI Taxonomy" id="8175"/>
    <lineage>
        <taxon>Eukaryota</taxon>
        <taxon>Metazoa</taxon>
        <taxon>Chordata</taxon>
        <taxon>Craniata</taxon>
        <taxon>Vertebrata</taxon>
        <taxon>Euteleostomi</taxon>
        <taxon>Actinopterygii</taxon>
        <taxon>Neopterygii</taxon>
        <taxon>Teleostei</taxon>
        <taxon>Neoteleostei</taxon>
        <taxon>Acanthomorphata</taxon>
        <taxon>Eupercaria</taxon>
        <taxon>Spariformes</taxon>
        <taxon>Sparidae</taxon>
        <taxon>Sparus</taxon>
    </lineage>
</organism>
<dbReference type="InterPro" id="IPR003006">
    <property type="entry name" value="Ig/MHC_CS"/>
</dbReference>
<keyword evidence="5 12" id="KW-1133">Transmembrane helix</keyword>
<keyword evidence="3 12" id="KW-0812">Transmembrane</keyword>
<feature type="signal peptide" evidence="13">
    <location>
        <begin position="1"/>
        <end position="26"/>
    </location>
</feature>
<dbReference type="GO" id="GO:0002504">
    <property type="term" value="P:antigen processing and presentation of peptide or polysaccharide antigen via MHC class II"/>
    <property type="evidence" value="ECO:0007669"/>
    <property type="project" value="UniProtKB-KW"/>
</dbReference>
<dbReference type="InParanoid" id="A0A671UQU5"/>
<keyword evidence="8" id="KW-1015">Disulfide bond</keyword>
<evidence type="ECO:0000256" key="10">
    <source>
        <dbReference type="ARBA" id="ARBA00023182"/>
    </source>
</evidence>
<feature type="transmembrane region" description="Helical" evidence="12">
    <location>
        <begin position="257"/>
        <end position="278"/>
    </location>
</feature>
<feature type="chain" id="PRO_5025586762" evidence="13">
    <location>
        <begin position="27"/>
        <end position="284"/>
    </location>
</feature>
<proteinExistence type="inferred from homology"/>
<dbReference type="PANTHER" id="PTHR19944">
    <property type="entry name" value="MHC CLASS II-RELATED"/>
    <property type="match status" value="1"/>
</dbReference>
<evidence type="ECO:0000256" key="11">
    <source>
        <dbReference type="ARBA" id="ARBA00023319"/>
    </source>
</evidence>
<dbReference type="Proteomes" id="UP000472265">
    <property type="component" value="Chromosome 17"/>
</dbReference>
<reference evidence="15" key="2">
    <citation type="submission" date="2025-08" db="UniProtKB">
        <authorList>
            <consortium name="Ensembl"/>
        </authorList>
    </citation>
    <scope>IDENTIFICATION</scope>
</reference>
<dbReference type="GeneTree" id="ENSGT00940000161847"/>
<keyword evidence="4" id="KW-0391">Immunity</keyword>
<comment type="similarity">
    <text evidence="2">Belongs to the MHC class II family.</text>
</comment>
<evidence type="ECO:0000259" key="14">
    <source>
        <dbReference type="PROSITE" id="PS50835"/>
    </source>
</evidence>
<dbReference type="GO" id="GO:0002250">
    <property type="term" value="P:adaptive immune response"/>
    <property type="evidence" value="ECO:0007669"/>
    <property type="project" value="UniProtKB-KW"/>
</dbReference>
<evidence type="ECO:0000256" key="2">
    <source>
        <dbReference type="ARBA" id="ARBA00007394"/>
    </source>
</evidence>
<dbReference type="AlphaFoldDB" id="A0A671UQU5"/>
<evidence type="ECO:0000256" key="6">
    <source>
        <dbReference type="ARBA" id="ARBA00023130"/>
    </source>
</evidence>
<dbReference type="Pfam" id="PF07654">
    <property type="entry name" value="C1-set"/>
    <property type="match status" value="1"/>
</dbReference>
<evidence type="ECO:0000256" key="7">
    <source>
        <dbReference type="ARBA" id="ARBA00023136"/>
    </source>
</evidence>
<dbReference type="Ensembl" id="ENSSAUT00010017090.1">
    <property type="protein sequence ID" value="ENSSAUP00010016126.1"/>
    <property type="gene ID" value="ENSSAUG00010007452.1"/>
</dbReference>
<keyword evidence="6" id="KW-1064">Adaptive immunity</keyword>
<comment type="subcellular location">
    <subcellularLocation>
        <location evidence="1">Membrane</location>
        <topology evidence="1">Single-pass type I membrane protein</topology>
    </subcellularLocation>
</comment>
<evidence type="ECO:0000256" key="1">
    <source>
        <dbReference type="ARBA" id="ARBA00004479"/>
    </source>
</evidence>
<dbReference type="PROSITE" id="PS50835">
    <property type="entry name" value="IG_LIKE"/>
    <property type="match status" value="1"/>
</dbReference>
<dbReference type="CDD" id="cd05767">
    <property type="entry name" value="IgC1_MHC_II_alpha"/>
    <property type="match status" value="1"/>
</dbReference>
<keyword evidence="16" id="KW-1185">Reference proteome</keyword>
<reference evidence="15" key="3">
    <citation type="submission" date="2025-09" db="UniProtKB">
        <authorList>
            <consortium name="Ensembl"/>
        </authorList>
    </citation>
    <scope>IDENTIFICATION</scope>
</reference>
<dbReference type="Gene3D" id="2.60.40.10">
    <property type="entry name" value="Immunoglobulins"/>
    <property type="match status" value="1"/>
</dbReference>
<dbReference type="Gene3D" id="3.10.320.10">
    <property type="entry name" value="Class II Histocompatibility Antigen, M Beta Chain, Chain B, domain 1"/>
    <property type="match status" value="1"/>
</dbReference>
<dbReference type="SMART" id="SM00407">
    <property type="entry name" value="IGc1"/>
    <property type="match status" value="1"/>
</dbReference>
<dbReference type="InterPro" id="IPR013783">
    <property type="entry name" value="Ig-like_fold"/>
</dbReference>
<protein>
    <submittedName>
        <fullName evidence="15">H-2 class II histocompatibility antigen, A-U alpha chain-like</fullName>
    </submittedName>
</protein>
<accession>A0A671UQU5</accession>
<dbReference type="InterPro" id="IPR001003">
    <property type="entry name" value="MHC_II_a_N"/>
</dbReference>
<dbReference type="InterPro" id="IPR007110">
    <property type="entry name" value="Ig-like_dom"/>
</dbReference>
<dbReference type="GO" id="GO:0042613">
    <property type="term" value="C:MHC class II protein complex"/>
    <property type="evidence" value="ECO:0007669"/>
    <property type="project" value="UniProtKB-KW"/>
</dbReference>
<evidence type="ECO:0000256" key="5">
    <source>
        <dbReference type="ARBA" id="ARBA00022989"/>
    </source>
</evidence>
<feature type="domain" description="Ig-like" evidence="14">
    <location>
        <begin position="153"/>
        <end position="241"/>
    </location>
</feature>
<dbReference type="InterPro" id="IPR011162">
    <property type="entry name" value="MHC_I/II-like_Ag-recog"/>
</dbReference>
<keyword evidence="11" id="KW-0393">Immunoglobulin domain</keyword>
<sequence>MMIRRDMKRSLLIILILNACCVFSQSKSEFKLDNLVLVRWILYAIPFYQFIYIFLVSIYCFLAAHDALYLVGCFENGTTEVQFELDSEEVFYVNFKREEVVYTMPKFVVEDPTQILEIHHLYRNAARAKSLCPVAATFIKAEEKNPPEERDPPESILYPAVGLQLGDENTLICFVNHFYPPDIRVSWTKNGDPVSEGVSLSRYFLNKDQTFHQFSTLTFTPSEGDVYSCTVEHLALARPLTRIWEPEFTHPSHVPEIFCGVGLTLGLLGVAAGTVLLVKGHHGQ</sequence>
<dbReference type="Pfam" id="PF00993">
    <property type="entry name" value="MHC_II_alpha"/>
    <property type="match status" value="1"/>
</dbReference>
<dbReference type="InterPro" id="IPR050160">
    <property type="entry name" value="MHC/Immunoglobulin"/>
</dbReference>
<dbReference type="InterPro" id="IPR014745">
    <property type="entry name" value="MHC_II_a/b_N"/>
</dbReference>
<keyword evidence="10" id="KW-0491">MHC II</keyword>
<name>A0A671UQU5_SPAAU</name>
<evidence type="ECO:0000256" key="13">
    <source>
        <dbReference type="SAM" id="SignalP"/>
    </source>
</evidence>
<evidence type="ECO:0000256" key="3">
    <source>
        <dbReference type="ARBA" id="ARBA00022692"/>
    </source>
</evidence>
<dbReference type="PANTHER" id="PTHR19944:SF105">
    <property type="entry name" value="RLA CLASS II HISTOCOMPATIBILITY ANTIGEN, DP ALPHA-1 CHAIN"/>
    <property type="match status" value="1"/>
</dbReference>
<reference evidence="15" key="1">
    <citation type="submission" date="2021-04" db="EMBL/GenBank/DDBJ databases">
        <authorList>
            <consortium name="Wellcome Sanger Institute Data Sharing"/>
        </authorList>
    </citation>
    <scope>NUCLEOTIDE SEQUENCE [LARGE SCALE GENOMIC DNA]</scope>
</reference>
<evidence type="ECO:0000256" key="8">
    <source>
        <dbReference type="ARBA" id="ARBA00023157"/>
    </source>
</evidence>
<evidence type="ECO:0000256" key="9">
    <source>
        <dbReference type="ARBA" id="ARBA00023180"/>
    </source>
</evidence>
<evidence type="ECO:0000256" key="12">
    <source>
        <dbReference type="SAM" id="Phobius"/>
    </source>
</evidence>
<keyword evidence="9" id="KW-0325">Glycoprotein</keyword>
<evidence type="ECO:0000256" key="4">
    <source>
        <dbReference type="ARBA" id="ARBA00022859"/>
    </source>
</evidence>
<dbReference type="PROSITE" id="PS00290">
    <property type="entry name" value="IG_MHC"/>
    <property type="match status" value="1"/>
</dbReference>
<dbReference type="SUPFAM" id="SSF54452">
    <property type="entry name" value="MHC antigen-recognition domain"/>
    <property type="match status" value="1"/>
</dbReference>
<dbReference type="OMA" id="HLFRKFC"/>
<dbReference type="InterPro" id="IPR036179">
    <property type="entry name" value="Ig-like_dom_sf"/>
</dbReference>
<gene>
    <name evidence="15" type="primary">LOC115566939</name>
</gene>
<dbReference type="InterPro" id="IPR003597">
    <property type="entry name" value="Ig_C1-set"/>
</dbReference>
<keyword evidence="13" id="KW-0732">Signal</keyword>
<dbReference type="SUPFAM" id="SSF48726">
    <property type="entry name" value="Immunoglobulin"/>
    <property type="match status" value="1"/>
</dbReference>
<evidence type="ECO:0000313" key="15">
    <source>
        <dbReference type="Ensembl" id="ENSSAUP00010016126.1"/>
    </source>
</evidence>
<evidence type="ECO:0000313" key="16">
    <source>
        <dbReference type="Proteomes" id="UP000472265"/>
    </source>
</evidence>